<proteinExistence type="predicted"/>
<feature type="compositionally biased region" description="Polar residues" evidence="1">
    <location>
        <begin position="106"/>
        <end position="126"/>
    </location>
</feature>
<reference evidence="2" key="1">
    <citation type="submission" date="2022-07" db="EMBL/GenBank/DDBJ databases">
        <title>Genome Sequence of Leucocoprinus birnbaumii.</title>
        <authorList>
            <person name="Buettner E."/>
        </authorList>
    </citation>
    <scope>NUCLEOTIDE SEQUENCE</scope>
    <source>
        <strain evidence="2">VT141</strain>
    </source>
</reference>
<dbReference type="AlphaFoldDB" id="A0AAD5VR31"/>
<dbReference type="EMBL" id="JANIEX010000548">
    <property type="protein sequence ID" value="KAJ3565688.1"/>
    <property type="molecule type" value="Genomic_DNA"/>
</dbReference>
<evidence type="ECO:0000256" key="1">
    <source>
        <dbReference type="SAM" id="MobiDB-lite"/>
    </source>
</evidence>
<accession>A0AAD5VR31</accession>
<feature type="compositionally biased region" description="Pro residues" evidence="1">
    <location>
        <begin position="140"/>
        <end position="155"/>
    </location>
</feature>
<name>A0AAD5VR31_9AGAR</name>
<evidence type="ECO:0000313" key="2">
    <source>
        <dbReference type="EMBL" id="KAJ3565688.1"/>
    </source>
</evidence>
<feature type="region of interest" description="Disordered" evidence="1">
    <location>
        <begin position="65"/>
        <end position="169"/>
    </location>
</feature>
<comment type="caution">
    <text evidence="2">The sequence shown here is derived from an EMBL/GenBank/DDBJ whole genome shotgun (WGS) entry which is preliminary data.</text>
</comment>
<protein>
    <submittedName>
        <fullName evidence="2">Uncharacterized protein</fullName>
    </submittedName>
</protein>
<dbReference type="Proteomes" id="UP001213000">
    <property type="component" value="Unassembled WGS sequence"/>
</dbReference>
<organism evidence="2 3">
    <name type="scientific">Leucocoprinus birnbaumii</name>
    <dbReference type="NCBI Taxonomy" id="56174"/>
    <lineage>
        <taxon>Eukaryota</taxon>
        <taxon>Fungi</taxon>
        <taxon>Dikarya</taxon>
        <taxon>Basidiomycota</taxon>
        <taxon>Agaricomycotina</taxon>
        <taxon>Agaricomycetes</taxon>
        <taxon>Agaricomycetidae</taxon>
        <taxon>Agaricales</taxon>
        <taxon>Agaricineae</taxon>
        <taxon>Agaricaceae</taxon>
        <taxon>Leucocoprinus</taxon>
    </lineage>
</organism>
<evidence type="ECO:0000313" key="3">
    <source>
        <dbReference type="Proteomes" id="UP001213000"/>
    </source>
</evidence>
<feature type="compositionally biased region" description="Polar residues" evidence="1">
    <location>
        <begin position="79"/>
        <end position="93"/>
    </location>
</feature>
<gene>
    <name evidence="2" type="ORF">NP233_g7478</name>
</gene>
<keyword evidence="3" id="KW-1185">Reference proteome</keyword>
<sequence length="169" mass="18553">MPFFENAQGVNIRGGTFNDNHGPQNNHIYSADHNAYYDTGHREDAAPALALKILSARRESNIVQQQAIGGQGYPRITDRQASVFSDSNASETYFSPGPADSRQFSHRLNSSSVTSPQRSYAENTFQHAPHPHTPRYSPSPSTPSPRPASQSPPPCRSNRSCHRSALPLP</sequence>